<evidence type="ECO:0000313" key="2">
    <source>
        <dbReference type="EMBL" id="CAE7331720.1"/>
    </source>
</evidence>
<evidence type="ECO:0000313" key="3">
    <source>
        <dbReference type="Proteomes" id="UP000649617"/>
    </source>
</evidence>
<dbReference type="AlphaFoldDB" id="A0A812NQB9"/>
<feature type="domain" description="BTB" evidence="1">
    <location>
        <begin position="145"/>
        <end position="212"/>
    </location>
</feature>
<dbReference type="PROSITE" id="PS50097">
    <property type="entry name" value="BTB"/>
    <property type="match status" value="1"/>
</dbReference>
<dbReference type="InterPro" id="IPR011333">
    <property type="entry name" value="SKP1/BTB/POZ_sf"/>
</dbReference>
<dbReference type="Proteomes" id="UP000649617">
    <property type="component" value="Unassembled WGS sequence"/>
</dbReference>
<dbReference type="SUPFAM" id="SSF54695">
    <property type="entry name" value="POZ domain"/>
    <property type="match status" value="1"/>
</dbReference>
<gene>
    <name evidence="2" type="primary">spopl</name>
    <name evidence="2" type="ORF">SPIL2461_LOCUS7716</name>
</gene>
<dbReference type="PANTHER" id="PTHR24413">
    <property type="entry name" value="SPECKLE-TYPE POZ PROTEIN"/>
    <property type="match status" value="1"/>
</dbReference>
<dbReference type="SMART" id="SM00225">
    <property type="entry name" value="BTB"/>
    <property type="match status" value="1"/>
</dbReference>
<accession>A0A812NQB9</accession>
<comment type="caution">
    <text evidence="2">The sequence shown here is derived from an EMBL/GenBank/DDBJ whole genome shotgun (WGS) entry which is preliminary data.</text>
</comment>
<proteinExistence type="predicted"/>
<dbReference type="InterPro" id="IPR000210">
    <property type="entry name" value="BTB/POZ_dom"/>
</dbReference>
<keyword evidence="3" id="KW-1185">Reference proteome</keyword>
<dbReference type="CDD" id="cd18186">
    <property type="entry name" value="BTB_POZ_ZBTB_KLHL-like"/>
    <property type="match status" value="1"/>
</dbReference>
<dbReference type="Gene3D" id="3.30.710.10">
    <property type="entry name" value="Potassium Channel Kv1.1, Chain A"/>
    <property type="match status" value="1"/>
</dbReference>
<dbReference type="Pfam" id="PF00651">
    <property type="entry name" value="BTB"/>
    <property type="match status" value="1"/>
</dbReference>
<name>A0A812NQB9_SYMPI</name>
<reference evidence="2" key="1">
    <citation type="submission" date="2021-02" db="EMBL/GenBank/DDBJ databases">
        <authorList>
            <person name="Dougan E. K."/>
            <person name="Rhodes N."/>
            <person name="Thang M."/>
            <person name="Chan C."/>
        </authorList>
    </citation>
    <scope>NUCLEOTIDE SEQUENCE</scope>
</reference>
<dbReference type="OrthoDB" id="424934at2759"/>
<sequence>MNHEASHLINPLSVEYWASLPGQVRDQAFAFEFEQGHVLAAVEWKDRGDGMGVQRLSLEAKVNGEWQKLSTWEAARKPVWQVHKMTMSIRSSLWRLTFLQNHGDENHLVVQAVRFVIKLQKTEPAHNVGYPQKITRQIWGDRRFTDVEVICGEQHFPVHRAVLAAASTVFAAMLGAEMKESRAREILISDTDEESVQHMLEYIYTGCVAERAGCGMVVLGHKYDIPGLVEYAAPVALGNINAENCVSQVRILRAYHDDERLGPVFEALLNKIHESPQIFKSVMLGF</sequence>
<evidence type="ECO:0000259" key="1">
    <source>
        <dbReference type="PROSITE" id="PS50097"/>
    </source>
</evidence>
<dbReference type="EMBL" id="CAJNIZ010012225">
    <property type="protein sequence ID" value="CAE7331720.1"/>
    <property type="molecule type" value="Genomic_DNA"/>
</dbReference>
<organism evidence="2 3">
    <name type="scientific">Symbiodinium pilosum</name>
    <name type="common">Dinoflagellate</name>
    <dbReference type="NCBI Taxonomy" id="2952"/>
    <lineage>
        <taxon>Eukaryota</taxon>
        <taxon>Sar</taxon>
        <taxon>Alveolata</taxon>
        <taxon>Dinophyceae</taxon>
        <taxon>Suessiales</taxon>
        <taxon>Symbiodiniaceae</taxon>
        <taxon>Symbiodinium</taxon>
    </lineage>
</organism>
<protein>
    <submittedName>
        <fullName evidence="2">Spopl protein</fullName>
    </submittedName>
</protein>